<sequence length="103" mass="11158">MPGEKLRSTCVDLPQARDVGMDGLGHGVPLPVRVSPRCRNPDVDRSRLNPPPEMARCSTASSGPSGSCCAAKRKGEQKKLLGRASLGVALIFWRRRYNKGIQS</sequence>
<evidence type="ECO:0000256" key="1">
    <source>
        <dbReference type="SAM" id="MobiDB-lite"/>
    </source>
</evidence>
<protein>
    <submittedName>
        <fullName evidence="2">Uncharacterized protein</fullName>
    </submittedName>
</protein>
<feature type="region of interest" description="Disordered" evidence="1">
    <location>
        <begin position="21"/>
        <end position="69"/>
    </location>
</feature>
<proteinExistence type="evidence at transcript level"/>
<dbReference type="EMBL" id="EU975219">
    <property type="protein sequence ID" value="ACG47337.1"/>
    <property type="molecule type" value="mRNA"/>
</dbReference>
<reference evidence="2" key="1">
    <citation type="journal article" date="2009" name="Plant Mol. Biol.">
        <title>Insights into corn genes derived from large-scale cDNA sequencing.</title>
        <authorList>
            <person name="Alexandrov N.N."/>
            <person name="Brover V.V."/>
            <person name="Freidin S."/>
            <person name="Troukhan M.E."/>
            <person name="Tatarinova T.V."/>
            <person name="Zhang H."/>
            <person name="Swaller T.J."/>
            <person name="Lu Y.P."/>
            <person name="Bouck J."/>
            <person name="Flavell R.B."/>
            <person name="Feldmann K.A."/>
        </authorList>
    </citation>
    <scope>NUCLEOTIDE SEQUENCE</scope>
</reference>
<evidence type="ECO:0000313" key="2">
    <source>
        <dbReference type="EMBL" id="ACG47337.1"/>
    </source>
</evidence>
<name>B6UDA4_MAIZE</name>
<dbReference type="AlphaFoldDB" id="B6UDA4"/>
<organism evidence="2">
    <name type="scientific">Zea mays</name>
    <name type="common">Maize</name>
    <dbReference type="NCBI Taxonomy" id="4577"/>
    <lineage>
        <taxon>Eukaryota</taxon>
        <taxon>Viridiplantae</taxon>
        <taxon>Streptophyta</taxon>
        <taxon>Embryophyta</taxon>
        <taxon>Tracheophyta</taxon>
        <taxon>Spermatophyta</taxon>
        <taxon>Magnoliopsida</taxon>
        <taxon>Liliopsida</taxon>
        <taxon>Poales</taxon>
        <taxon>Poaceae</taxon>
        <taxon>PACMAD clade</taxon>
        <taxon>Panicoideae</taxon>
        <taxon>Andropogonodae</taxon>
        <taxon>Andropogoneae</taxon>
        <taxon>Tripsacinae</taxon>
        <taxon>Zea</taxon>
    </lineage>
</organism>
<feature type="compositionally biased region" description="Low complexity" evidence="1">
    <location>
        <begin position="57"/>
        <end position="69"/>
    </location>
</feature>
<accession>B6UDA4</accession>